<dbReference type="InterPro" id="IPR023828">
    <property type="entry name" value="Peptidase_S8_Ser-AS"/>
</dbReference>
<dbReference type="InterPro" id="IPR000209">
    <property type="entry name" value="Peptidase_S8/S53_dom"/>
</dbReference>
<sequence>MMKKYVVLRSSAPAEARVQPGLAGTRLFETLRHAAAQPQITVERLSDRELAQARAEPDVRLVAPTMPTRLIEPFKSAAPAAAADSWGIAAVGADKSRFTGAGVTVCVLDTGIDANHAAFKGVDLVTNDFSGDGIDDVVGHGTHCAGTIFGRDVGRRIGIARGVEKALIGKVLGNDGSGSSEMLFNGMTWALQQNANIISMSLGFDFPGMVEELTKGGMPVALATSQALEAYRGNLRMFDAIMAMLDAQGGLGIEPLVVAAAGNESRRDDNKDFRIAVSLPAAANDVVSVAAIGKRNDKLFVANFSNYMARISAPGVDITSAFPGGGFETWSGTSMACPHVAGVAALWWEALQKGGGQADARTVAAKLSATARRDVFPADIDGTDIGDGFLTAPE</sequence>
<dbReference type="PANTHER" id="PTHR43806:SF11">
    <property type="entry name" value="CEREVISIN-RELATED"/>
    <property type="match status" value="1"/>
</dbReference>
<feature type="active site" description="Charge relay system" evidence="5">
    <location>
        <position position="140"/>
    </location>
</feature>
<name>A0ABZ1UJG4_9BURK</name>
<feature type="domain" description="Peptidase S8/S53" evidence="7">
    <location>
        <begin position="100"/>
        <end position="371"/>
    </location>
</feature>
<dbReference type="Gene3D" id="3.40.50.200">
    <property type="entry name" value="Peptidase S8/S53 domain"/>
    <property type="match status" value="1"/>
</dbReference>
<evidence type="ECO:0000256" key="4">
    <source>
        <dbReference type="ARBA" id="ARBA00022825"/>
    </source>
</evidence>
<evidence type="ECO:0000256" key="5">
    <source>
        <dbReference type="PROSITE-ProRule" id="PRU01240"/>
    </source>
</evidence>
<dbReference type="Proteomes" id="UP000321323">
    <property type="component" value="Chromosome"/>
</dbReference>
<dbReference type="InterPro" id="IPR036852">
    <property type="entry name" value="Peptidase_S8/S53_dom_sf"/>
</dbReference>
<dbReference type="PANTHER" id="PTHR43806">
    <property type="entry name" value="PEPTIDASE S8"/>
    <property type="match status" value="1"/>
</dbReference>
<keyword evidence="2 5" id="KW-0645">Protease</keyword>
<evidence type="ECO:0000256" key="2">
    <source>
        <dbReference type="ARBA" id="ARBA00022670"/>
    </source>
</evidence>
<feature type="active site" description="Charge relay system" evidence="5">
    <location>
        <position position="109"/>
    </location>
</feature>
<protein>
    <submittedName>
        <fullName evidence="8">S8 family serine peptidase</fullName>
    </submittedName>
</protein>
<dbReference type="CDD" id="cd07480">
    <property type="entry name" value="Peptidases_S8_12"/>
    <property type="match status" value="1"/>
</dbReference>
<evidence type="ECO:0000313" key="8">
    <source>
        <dbReference type="EMBL" id="WUR12667.1"/>
    </source>
</evidence>
<dbReference type="EMBL" id="CP136508">
    <property type="protein sequence ID" value="WUR12667.1"/>
    <property type="molecule type" value="Genomic_DNA"/>
</dbReference>
<keyword evidence="3 5" id="KW-0378">Hydrolase</keyword>
<keyword evidence="9" id="KW-1185">Reference proteome</keyword>
<dbReference type="PROSITE" id="PS00138">
    <property type="entry name" value="SUBTILASE_SER"/>
    <property type="match status" value="1"/>
</dbReference>
<evidence type="ECO:0000256" key="1">
    <source>
        <dbReference type="ARBA" id="ARBA00011073"/>
    </source>
</evidence>
<feature type="active site" description="Charge relay system" evidence="5">
    <location>
        <position position="334"/>
    </location>
</feature>
<evidence type="ECO:0000256" key="6">
    <source>
        <dbReference type="RuleBase" id="RU003355"/>
    </source>
</evidence>
<dbReference type="Pfam" id="PF00082">
    <property type="entry name" value="Peptidase_S8"/>
    <property type="match status" value="1"/>
</dbReference>
<evidence type="ECO:0000259" key="7">
    <source>
        <dbReference type="Pfam" id="PF00082"/>
    </source>
</evidence>
<dbReference type="PROSITE" id="PS51892">
    <property type="entry name" value="SUBTILASE"/>
    <property type="match status" value="1"/>
</dbReference>
<proteinExistence type="inferred from homology"/>
<keyword evidence="4 5" id="KW-0720">Serine protease</keyword>
<evidence type="ECO:0000313" key="9">
    <source>
        <dbReference type="Proteomes" id="UP000321323"/>
    </source>
</evidence>
<evidence type="ECO:0000256" key="3">
    <source>
        <dbReference type="ARBA" id="ARBA00022801"/>
    </source>
</evidence>
<dbReference type="InterPro" id="IPR050131">
    <property type="entry name" value="Peptidase_S8_subtilisin-like"/>
</dbReference>
<organism evidence="8 9">
    <name type="scientific">[Empedobacter] haloabium</name>
    <dbReference type="NCBI Taxonomy" id="592317"/>
    <lineage>
        <taxon>Bacteria</taxon>
        <taxon>Pseudomonadati</taxon>
        <taxon>Pseudomonadota</taxon>
        <taxon>Betaproteobacteria</taxon>
        <taxon>Burkholderiales</taxon>
        <taxon>Oxalobacteraceae</taxon>
        <taxon>Telluria group</taxon>
        <taxon>Telluria group incertae sedis</taxon>
    </lineage>
</organism>
<accession>A0ABZ1UJG4</accession>
<comment type="similarity">
    <text evidence="1 5 6">Belongs to the peptidase S8 family.</text>
</comment>
<dbReference type="InterPro" id="IPR023827">
    <property type="entry name" value="Peptidase_S8_Asp-AS"/>
</dbReference>
<reference evidence="8 9" key="1">
    <citation type="journal article" date="2019" name="Int. J. Syst. Evol. Microbiol.">
        <title>The Draft Whole-Genome Sequence of the Antibiotic Producer Empedobacter haloabium ATCC 31962 Provides Indications for Its Taxonomic Reclassification.</title>
        <authorList>
            <person name="Miess H."/>
            <person name="Arlt P."/>
            <person name="Apel A.K."/>
            <person name="Weber T."/>
            <person name="Nieselt K."/>
            <person name="Hanssen F."/>
            <person name="Czemmel S."/>
            <person name="Nahnsen S."/>
            <person name="Gross H."/>
        </authorList>
    </citation>
    <scope>NUCLEOTIDE SEQUENCE [LARGE SCALE GENOMIC DNA]</scope>
    <source>
        <strain evidence="8 9">ATCC 31962</strain>
    </source>
</reference>
<gene>
    <name evidence="8" type="ORF">E7V67_023715</name>
</gene>
<dbReference type="PRINTS" id="PR00723">
    <property type="entry name" value="SUBTILISIN"/>
</dbReference>
<dbReference type="InterPro" id="IPR015500">
    <property type="entry name" value="Peptidase_S8_subtilisin-rel"/>
</dbReference>
<dbReference type="PROSITE" id="PS00136">
    <property type="entry name" value="SUBTILASE_ASP"/>
    <property type="match status" value="1"/>
</dbReference>
<dbReference type="SUPFAM" id="SSF52743">
    <property type="entry name" value="Subtilisin-like"/>
    <property type="match status" value="1"/>
</dbReference>